<dbReference type="PANTHER" id="PTHR24359">
    <property type="entry name" value="SERINE/THREONINE-PROTEIN KINASE SBK1"/>
    <property type="match status" value="1"/>
</dbReference>
<feature type="non-terminal residue" evidence="3">
    <location>
        <position position="1073"/>
    </location>
</feature>
<feature type="region of interest" description="Disordered" evidence="1">
    <location>
        <begin position="1048"/>
        <end position="1073"/>
    </location>
</feature>
<evidence type="ECO:0000313" key="3">
    <source>
        <dbReference type="EMBL" id="OCL06940.1"/>
    </source>
</evidence>
<feature type="compositionally biased region" description="Polar residues" evidence="1">
    <location>
        <begin position="695"/>
        <end position="717"/>
    </location>
</feature>
<reference evidence="3 4" key="1">
    <citation type="journal article" date="2016" name="Nat. Commun.">
        <title>Ectomycorrhizal ecology is imprinted in the genome of the dominant symbiotic fungus Cenococcum geophilum.</title>
        <authorList>
            <consortium name="DOE Joint Genome Institute"/>
            <person name="Peter M."/>
            <person name="Kohler A."/>
            <person name="Ohm R.A."/>
            <person name="Kuo A."/>
            <person name="Krutzmann J."/>
            <person name="Morin E."/>
            <person name="Arend M."/>
            <person name="Barry K.W."/>
            <person name="Binder M."/>
            <person name="Choi C."/>
            <person name="Clum A."/>
            <person name="Copeland A."/>
            <person name="Grisel N."/>
            <person name="Haridas S."/>
            <person name="Kipfer T."/>
            <person name="LaButti K."/>
            <person name="Lindquist E."/>
            <person name="Lipzen A."/>
            <person name="Maire R."/>
            <person name="Meier B."/>
            <person name="Mihaltcheva S."/>
            <person name="Molinier V."/>
            <person name="Murat C."/>
            <person name="Poggeler S."/>
            <person name="Quandt C.A."/>
            <person name="Sperisen C."/>
            <person name="Tritt A."/>
            <person name="Tisserant E."/>
            <person name="Crous P.W."/>
            <person name="Henrissat B."/>
            <person name="Nehls U."/>
            <person name="Egli S."/>
            <person name="Spatafora J.W."/>
            <person name="Grigoriev I.V."/>
            <person name="Martin F.M."/>
        </authorList>
    </citation>
    <scope>NUCLEOTIDE SEQUENCE [LARGE SCALE GENOMIC DNA]</scope>
    <source>
        <strain evidence="3 4">CBS 207.34</strain>
    </source>
</reference>
<protein>
    <recommendedName>
        <fullName evidence="2">Protein kinase domain-containing protein</fullName>
    </recommendedName>
</protein>
<dbReference type="AlphaFoldDB" id="A0A8E2EXX3"/>
<dbReference type="InterPro" id="IPR011009">
    <property type="entry name" value="Kinase-like_dom_sf"/>
</dbReference>
<dbReference type="Proteomes" id="UP000250140">
    <property type="component" value="Unassembled WGS sequence"/>
</dbReference>
<evidence type="ECO:0000259" key="2">
    <source>
        <dbReference type="PROSITE" id="PS50011"/>
    </source>
</evidence>
<feature type="region of interest" description="Disordered" evidence="1">
    <location>
        <begin position="547"/>
        <end position="587"/>
    </location>
</feature>
<keyword evidence="4" id="KW-1185">Reference proteome</keyword>
<dbReference type="Gene3D" id="1.10.510.10">
    <property type="entry name" value="Transferase(Phosphotransferase) domain 1"/>
    <property type="match status" value="1"/>
</dbReference>
<feature type="compositionally biased region" description="Basic residues" evidence="1">
    <location>
        <begin position="625"/>
        <end position="634"/>
    </location>
</feature>
<feature type="compositionally biased region" description="Low complexity" evidence="1">
    <location>
        <begin position="670"/>
        <end position="681"/>
    </location>
</feature>
<dbReference type="SUPFAM" id="SSF56112">
    <property type="entry name" value="Protein kinase-like (PK-like)"/>
    <property type="match status" value="1"/>
</dbReference>
<dbReference type="OrthoDB" id="5986190at2759"/>
<dbReference type="InterPro" id="IPR000719">
    <property type="entry name" value="Prot_kinase_dom"/>
</dbReference>
<feature type="compositionally biased region" description="Polar residues" evidence="1">
    <location>
        <begin position="640"/>
        <end position="661"/>
    </location>
</feature>
<feature type="region of interest" description="Disordered" evidence="1">
    <location>
        <begin position="616"/>
        <end position="719"/>
    </location>
</feature>
<feature type="domain" description="Protein kinase" evidence="2">
    <location>
        <begin position="164"/>
        <end position="499"/>
    </location>
</feature>
<dbReference type="PROSITE" id="PS50011">
    <property type="entry name" value="PROTEIN_KINASE_DOM"/>
    <property type="match status" value="1"/>
</dbReference>
<dbReference type="PANTHER" id="PTHR24359:SF37">
    <property type="entry name" value="PROTEIN KINASE DOMAIN-CONTAINING PROTEIN"/>
    <property type="match status" value="1"/>
</dbReference>
<feature type="region of interest" description="Disordered" evidence="1">
    <location>
        <begin position="744"/>
        <end position="780"/>
    </location>
</feature>
<dbReference type="SMART" id="SM00220">
    <property type="entry name" value="S_TKc"/>
    <property type="match status" value="1"/>
</dbReference>
<dbReference type="CDD" id="cd00180">
    <property type="entry name" value="PKc"/>
    <property type="match status" value="1"/>
</dbReference>
<dbReference type="Pfam" id="PF00069">
    <property type="entry name" value="Pkinase"/>
    <property type="match status" value="1"/>
</dbReference>
<feature type="compositionally biased region" description="Low complexity" evidence="1">
    <location>
        <begin position="569"/>
        <end position="580"/>
    </location>
</feature>
<dbReference type="GO" id="GO:0005524">
    <property type="term" value="F:ATP binding"/>
    <property type="evidence" value="ECO:0007669"/>
    <property type="project" value="InterPro"/>
</dbReference>
<accession>A0A8E2EXX3</accession>
<organism evidence="3 4">
    <name type="scientific">Glonium stellatum</name>
    <dbReference type="NCBI Taxonomy" id="574774"/>
    <lineage>
        <taxon>Eukaryota</taxon>
        <taxon>Fungi</taxon>
        <taxon>Dikarya</taxon>
        <taxon>Ascomycota</taxon>
        <taxon>Pezizomycotina</taxon>
        <taxon>Dothideomycetes</taxon>
        <taxon>Pleosporomycetidae</taxon>
        <taxon>Gloniales</taxon>
        <taxon>Gloniaceae</taxon>
        <taxon>Glonium</taxon>
    </lineage>
</organism>
<name>A0A8E2EXX3_9PEZI</name>
<dbReference type="GO" id="GO:0004674">
    <property type="term" value="F:protein serine/threonine kinase activity"/>
    <property type="evidence" value="ECO:0007669"/>
    <property type="project" value="TreeGrafter"/>
</dbReference>
<proteinExistence type="predicted"/>
<evidence type="ECO:0000313" key="4">
    <source>
        <dbReference type="Proteomes" id="UP000250140"/>
    </source>
</evidence>
<dbReference type="EMBL" id="KV749959">
    <property type="protein sequence ID" value="OCL06940.1"/>
    <property type="molecule type" value="Genomic_DNA"/>
</dbReference>
<sequence>MNQPGTLGPRQPNHEPRLQKFFQFVEGKSQPGVCGNESGIAVFLPESDLKDYFADDDRLRGILKLLFENQTPFPIRFTQIRNRYLKVFAILLCAEAGNWITHFEHYDSLSDEKLPFYQPPENFPPEIGAPGLFKEFQERQWRFCAPKLNFARSKVWKPLRVLPIISKEPLGAGGSAATFKVVVHPEYDNLDTKRNSKKDSNRDSNTYVLKQYNTSDAEAECAKEDGAFERLNTMHHRVRSGITGNRESAIIGFYGSFEQGGKHNVILEYANGGTLEDYFKRNSPPSTAQGIYLFWEALLKLGRALTAIHNQTIDSRVHHGWHQDVKPQNILVSTRSGLLEFKLADLGLSHFQPQSGADAYGRDARGTRTYGAPECYIHESDMASGPFQVTPKVDIWSLGCILSEAAIWLVHGRDGLNAYRELRRQALEEIDVSDSDCFHNGEEALPCVIKTLSPQHLLENGRRNDTLTGTVLGIIEDALLPAEYRADAKQLWNKAQRALKACEYMNVGPALSTSFQSPIHLLSPPQNGSALRMQESSTLQNSPRIFTLPTEQEPNGGAVHQKPPFPKPSGRALRSASSSGIFNDLSPQPVGSFITGSLMESPVDSDIEYIPEVEAQPIPLGASPGRRHATKNNKPRLSPQRRSSAPDTSQVLTPGVSTAQAAGSEETIRSHSSGQSDSSTSRHTRREKGKERQMSVLSDIQSTSAWGMQDNRSSQLPDRNYSIELGVSTNRINVLDQRTNALPASQAGRRRPPIPSMSNFRVDKSPSGNHENKVQAYSSKRRPELPLLSVEAAKDWRAQRKKESKFFNRHLGSSRVPLQDDHWMSQLHNRDHVFLIDDASSMRNHWDDVISLIDVLAYIVKSTDDDGVDLYFTICKALRRDEKKTKDLIQFAKDHRPDPQKPRSERLTNMDHSLASILHQYRERLEKDYQRVRSEESSWFSRVPRPVRKLNLYVLTDGLWQPESNGVKPIKALISTLESLKSQDDQVGIQFIQFGDEEEGTKCLSYLDNGLVKNENFEMDIVDTEPFTGGNVWKMLLGAINPWFDGSDLPTAPGSESATLEDPSLAVPRTPRR</sequence>
<evidence type="ECO:0000256" key="1">
    <source>
        <dbReference type="SAM" id="MobiDB-lite"/>
    </source>
</evidence>
<gene>
    <name evidence="3" type="ORF">AOQ84DRAFT_67856</name>
</gene>